<dbReference type="InterPro" id="IPR012495">
    <property type="entry name" value="TadE-like_dom"/>
</dbReference>
<reference evidence="2 3" key="1">
    <citation type="submission" date="2018-02" db="EMBL/GenBank/DDBJ databases">
        <title>Comparative genomes isolates from brazilian mangrove.</title>
        <authorList>
            <person name="Araujo J.E."/>
            <person name="Taketani R.G."/>
            <person name="Silva M.C.P."/>
            <person name="Loureco M.V."/>
            <person name="Andreote F.D."/>
        </authorList>
    </citation>
    <scope>NUCLEOTIDE SEQUENCE [LARGE SCALE GENOMIC DNA]</scope>
    <source>
        <strain evidence="2 3">Hex-1 MGV</strain>
    </source>
</reference>
<dbReference type="OrthoDB" id="276644at2"/>
<sequence>MKARILRTRGIAATELAICLPLLFLLTMFCVQLAQGYHIRSVADQAAWRAIRYASTTRVRDDEVDAWKADVTSQAVDELSQLAQFDAENLSLNVNVTSNNERVEIELQLDLIVDNPLRLMPGNFEVHRNLQIRQYR</sequence>
<proteinExistence type="predicted"/>
<feature type="domain" description="TadE-like" evidence="1">
    <location>
        <begin position="10"/>
        <end position="48"/>
    </location>
</feature>
<dbReference type="Pfam" id="PF07811">
    <property type="entry name" value="TadE"/>
    <property type="match status" value="1"/>
</dbReference>
<name>A0A2S8FUN6_9BACT</name>
<accession>A0A2S8FUN6</accession>
<dbReference type="AlphaFoldDB" id="A0A2S8FUN6"/>
<comment type="caution">
    <text evidence="2">The sequence shown here is derived from an EMBL/GenBank/DDBJ whole genome shotgun (WGS) entry which is preliminary data.</text>
</comment>
<gene>
    <name evidence="2" type="ORF">C5Y83_08080</name>
</gene>
<evidence type="ECO:0000259" key="1">
    <source>
        <dbReference type="Pfam" id="PF07811"/>
    </source>
</evidence>
<dbReference type="Proteomes" id="UP000238322">
    <property type="component" value="Unassembled WGS sequence"/>
</dbReference>
<protein>
    <recommendedName>
        <fullName evidence="1">TadE-like domain-containing protein</fullName>
    </recommendedName>
</protein>
<dbReference type="EMBL" id="PUHY01000006">
    <property type="protein sequence ID" value="PQO35885.1"/>
    <property type="molecule type" value="Genomic_DNA"/>
</dbReference>
<evidence type="ECO:0000313" key="2">
    <source>
        <dbReference type="EMBL" id="PQO35885.1"/>
    </source>
</evidence>
<organism evidence="2 3">
    <name type="scientific">Blastopirellula marina</name>
    <dbReference type="NCBI Taxonomy" id="124"/>
    <lineage>
        <taxon>Bacteria</taxon>
        <taxon>Pseudomonadati</taxon>
        <taxon>Planctomycetota</taxon>
        <taxon>Planctomycetia</taxon>
        <taxon>Pirellulales</taxon>
        <taxon>Pirellulaceae</taxon>
        <taxon>Blastopirellula</taxon>
    </lineage>
</organism>
<dbReference type="RefSeq" id="WP_105329174.1">
    <property type="nucleotide sequence ID" value="NZ_PUHY01000006.1"/>
</dbReference>
<evidence type="ECO:0000313" key="3">
    <source>
        <dbReference type="Proteomes" id="UP000238322"/>
    </source>
</evidence>